<dbReference type="HOGENOM" id="CLU_1807443_0_0_1"/>
<organism evidence="1 2">
    <name type="scientific">Sphaerobolus stellatus (strain SS14)</name>
    <dbReference type="NCBI Taxonomy" id="990650"/>
    <lineage>
        <taxon>Eukaryota</taxon>
        <taxon>Fungi</taxon>
        <taxon>Dikarya</taxon>
        <taxon>Basidiomycota</taxon>
        <taxon>Agaricomycotina</taxon>
        <taxon>Agaricomycetes</taxon>
        <taxon>Phallomycetidae</taxon>
        <taxon>Geastrales</taxon>
        <taxon>Sphaerobolaceae</taxon>
        <taxon>Sphaerobolus</taxon>
    </lineage>
</organism>
<dbReference type="AlphaFoldDB" id="A0A0C9V2Z6"/>
<accession>A0A0C9V2Z6</accession>
<dbReference type="Proteomes" id="UP000054279">
    <property type="component" value="Unassembled WGS sequence"/>
</dbReference>
<keyword evidence="2" id="KW-1185">Reference proteome</keyword>
<protein>
    <submittedName>
        <fullName evidence="1">Uncharacterized protein</fullName>
    </submittedName>
</protein>
<gene>
    <name evidence="1" type="ORF">M422DRAFT_261649</name>
</gene>
<evidence type="ECO:0000313" key="2">
    <source>
        <dbReference type="Proteomes" id="UP000054279"/>
    </source>
</evidence>
<evidence type="ECO:0000313" key="1">
    <source>
        <dbReference type="EMBL" id="KIJ36102.1"/>
    </source>
</evidence>
<reference evidence="1 2" key="1">
    <citation type="submission" date="2014-06" db="EMBL/GenBank/DDBJ databases">
        <title>Evolutionary Origins and Diversification of the Mycorrhizal Mutualists.</title>
        <authorList>
            <consortium name="DOE Joint Genome Institute"/>
            <consortium name="Mycorrhizal Genomics Consortium"/>
            <person name="Kohler A."/>
            <person name="Kuo A."/>
            <person name="Nagy L.G."/>
            <person name="Floudas D."/>
            <person name="Copeland A."/>
            <person name="Barry K.W."/>
            <person name="Cichocki N."/>
            <person name="Veneault-Fourrey C."/>
            <person name="LaButti K."/>
            <person name="Lindquist E.A."/>
            <person name="Lipzen A."/>
            <person name="Lundell T."/>
            <person name="Morin E."/>
            <person name="Murat C."/>
            <person name="Riley R."/>
            <person name="Ohm R."/>
            <person name="Sun H."/>
            <person name="Tunlid A."/>
            <person name="Henrissat B."/>
            <person name="Grigoriev I.V."/>
            <person name="Hibbett D.S."/>
            <person name="Martin F."/>
        </authorList>
    </citation>
    <scope>NUCLEOTIDE SEQUENCE [LARGE SCALE GENOMIC DNA]</scope>
    <source>
        <strain evidence="1 2">SS14</strain>
    </source>
</reference>
<dbReference type="EMBL" id="KN837182">
    <property type="protein sequence ID" value="KIJ36102.1"/>
    <property type="molecule type" value="Genomic_DNA"/>
</dbReference>
<sequence length="143" mass="15568">MPLNKKLSEVMKRNDPTGIRLVEGAGAKLGIMITPNNRIAFDVLDPEVTMDGSGVTQLPYTVGCYEGNNNAIRNNVSVDFIELKYTGFQDIHALDSYYKSHTAGQFITDPTLKANGGSITIGYGSGEQCLSNLSSTTMMWKPK</sequence>
<proteinExistence type="predicted"/>
<name>A0A0C9V2Z6_SPHS4</name>